<dbReference type="PANTHER" id="PTHR42928:SF5">
    <property type="entry name" value="BLR1237 PROTEIN"/>
    <property type="match status" value="1"/>
</dbReference>
<protein>
    <submittedName>
        <fullName evidence="3">ABC transporter substrate-binding protein</fullName>
    </submittedName>
</protein>
<keyword evidence="4" id="KW-1185">Reference proteome</keyword>
<feature type="chain" id="PRO_5041291795" evidence="2">
    <location>
        <begin position="23"/>
        <end position="345"/>
    </location>
</feature>
<evidence type="ECO:0000256" key="2">
    <source>
        <dbReference type="SAM" id="SignalP"/>
    </source>
</evidence>
<dbReference type="Proteomes" id="UP001163687">
    <property type="component" value="Chromosome"/>
</dbReference>
<dbReference type="PROSITE" id="PS51257">
    <property type="entry name" value="PROKAR_LIPOPROTEIN"/>
    <property type="match status" value="1"/>
</dbReference>
<dbReference type="CDD" id="cd07012">
    <property type="entry name" value="PBP2_Bug_TTT"/>
    <property type="match status" value="1"/>
</dbReference>
<dbReference type="AlphaFoldDB" id="A0AA35G8E3"/>
<evidence type="ECO:0000256" key="1">
    <source>
        <dbReference type="ARBA" id="ARBA00006987"/>
    </source>
</evidence>
<dbReference type="EMBL" id="AP025628">
    <property type="protein sequence ID" value="BDG59179.1"/>
    <property type="molecule type" value="Genomic_DNA"/>
</dbReference>
<accession>A0AA35G8E3</accession>
<dbReference type="PIRSF" id="PIRSF017082">
    <property type="entry name" value="YflP"/>
    <property type="match status" value="1"/>
</dbReference>
<dbReference type="SUPFAM" id="SSF53850">
    <property type="entry name" value="Periplasmic binding protein-like II"/>
    <property type="match status" value="1"/>
</dbReference>
<dbReference type="RefSeq" id="WP_264843296.1">
    <property type="nucleotide sequence ID" value="NZ_AP025628.1"/>
</dbReference>
<dbReference type="InterPro" id="IPR005064">
    <property type="entry name" value="BUG"/>
</dbReference>
<sequence>MRSLGRMAALVLCLLLVLTTMGCGTKKSEAPASSDRSAPAGHSGAATDFPTKAITFIIPYDAGGGSDVTARLLAGLMEQELKQPVVPVNRPGGSGAVGLSELKKAEPDGYTIMIITSSLSALKPMGRSPYGSEDFEVIATVQAEPYGIAVKTDSPYKSFQDLLNASRAKKLNVGTTAIGGNNFLAATLVNKVTKANFNLVPYGGGAAPAVADLAGGVLDATFGSPTEFRAQLEAGNIRVLALTAAKRMPALKDVPTFKELGYDVEFETVRVVLAPKGTPKERIAVLEKALEKAANSPKFVEFMDKTGSYVRFLNSMDTREFVKQQDKVYYELLKDSNLLAEQQKK</sequence>
<comment type="similarity">
    <text evidence="1">Belongs to the UPF0065 (bug) family.</text>
</comment>
<feature type="signal peptide" evidence="2">
    <location>
        <begin position="1"/>
        <end position="22"/>
    </location>
</feature>
<organism evidence="3 4">
    <name type="scientific">Caldinitratiruptor microaerophilus</name>
    <dbReference type="NCBI Taxonomy" id="671077"/>
    <lineage>
        <taxon>Bacteria</taxon>
        <taxon>Bacillati</taxon>
        <taxon>Bacillota</taxon>
        <taxon>Clostridia</taxon>
        <taxon>Eubacteriales</taxon>
        <taxon>Symbiobacteriaceae</taxon>
        <taxon>Caldinitratiruptor</taxon>
    </lineage>
</organism>
<dbReference type="Gene3D" id="3.40.190.150">
    <property type="entry name" value="Bordetella uptake gene, domain 1"/>
    <property type="match status" value="1"/>
</dbReference>
<reference evidence="3" key="1">
    <citation type="submission" date="2022-03" db="EMBL/GenBank/DDBJ databases">
        <title>Complete genome sequence of Caldinitratiruptor microaerophilus.</title>
        <authorList>
            <person name="Mukaiyama R."/>
            <person name="Nishiyama T."/>
            <person name="Ueda K."/>
        </authorList>
    </citation>
    <scope>NUCLEOTIDE SEQUENCE</scope>
    <source>
        <strain evidence="3">JCM 16183</strain>
    </source>
</reference>
<gene>
    <name evidence="3" type="ORF">caldi_02690</name>
</gene>
<dbReference type="Gene3D" id="3.40.190.10">
    <property type="entry name" value="Periplasmic binding protein-like II"/>
    <property type="match status" value="1"/>
</dbReference>
<evidence type="ECO:0000313" key="3">
    <source>
        <dbReference type="EMBL" id="BDG59179.1"/>
    </source>
</evidence>
<name>A0AA35G8E3_9FIRM</name>
<evidence type="ECO:0000313" key="4">
    <source>
        <dbReference type="Proteomes" id="UP001163687"/>
    </source>
</evidence>
<keyword evidence="2" id="KW-0732">Signal</keyword>
<dbReference type="KEGG" id="cmic:caldi_02690"/>
<proteinExistence type="inferred from homology"/>
<dbReference type="PANTHER" id="PTHR42928">
    <property type="entry name" value="TRICARBOXYLATE-BINDING PROTEIN"/>
    <property type="match status" value="1"/>
</dbReference>
<dbReference type="Pfam" id="PF03401">
    <property type="entry name" value="TctC"/>
    <property type="match status" value="1"/>
</dbReference>
<dbReference type="InterPro" id="IPR042100">
    <property type="entry name" value="Bug_dom1"/>
</dbReference>